<dbReference type="Proteomes" id="UP001172083">
    <property type="component" value="Unassembled WGS sequence"/>
</dbReference>
<dbReference type="SUPFAM" id="SSF53448">
    <property type="entry name" value="Nucleotide-diphospho-sugar transferases"/>
    <property type="match status" value="1"/>
</dbReference>
<dbReference type="RefSeq" id="WP_346756319.1">
    <property type="nucleotide sequence ID" value="NZ_JAUJEB010000001.1"/>
</dbReference>
<dbReference type="InterPro" id="IPR001173">
    <property type="entry name" value="Glyco_trans_2-like"/>
</dbReference>
<dbReference type="Gene3D" id="3.90.550.10">
    <property type="entry name" value="Spore Coat Polysaccharide Biosynthesis Protein SpsA, Chain A"/>
    <property type="match status" value="1"/>
</dbReference>
<keyword evidence="3" id="KW-0328">Glycosyltransferase</keyword>
<dbReference type="GO" id="GO:0016757">
    <property type="term" value="F:glycosyltransferase activity"/>
    <property type="evidence" value="ECO:0007669"/>
    <property type="project" value="UniProtKB-KW"/>
</dbReference>
<name>A0ABT8KZV1_9BACT</name>
<dbReference type="Pfam" id="PF00535">
    <property type="entry name" value="Glycos_transf_2"/>
    <property type="match status" value="1"/>
</dbReference>
<evidence type="ECO:0000259" key="2">
    <source>
        <dbReference type="Pfam" id="PF00535"/>
    </source>
</evidence>
<dbReference type="InterPro" id="IPR029044">
    <property type="entry name" value="Nucleotide-diphossugar_trans"/>
</dbReference>
<feature type="transmembrane region" description="Helical" evidence="1">
    <location>
        <begin position="412"/>
        <end position="432"/>
    </location>
</feature>
<protein>
    <submittedName>
        <fullName evidence="3">Glycosyltransferase family A protein</fullName>
        <ecNumber evidence="3">2.4.-.-</ecNumber>
    </submittedName>
</protein>
<keyword evidence="1" id="KW-1133">Transmembrane helix</keyword>
<keyword evidence="1" id="KW-0812">Transmembrane</keyword>
<keyword evidence="4" id="KW-1185">Reference proteome</keyword>
<proteinExistence type="predicted"/>
<dbReference type="EC" id="2.4.-.-" evidence="3"/>
<dbReference type="InterPro" id="IPR050834">
    <property type="entry name" value="Glycosyltransf_2"/>
</dbReference>
<dbReference type="PANTHER" id="PTHR43685:SF3">
    <property type="entry name" value="SLR2126 PROTEIN"/>
    <property type="match status" value="1"/>
</dbReference>
<gene>
    <name evidence="3" type="ORF">QQ020_02950</name>
</gene>
<feature type="domain" description="Glycosyltransferase 2-like" evidence="2">
    <location>
        <begin position="162"/>
        <end position="271"/>
    </location>
</feature>
<reference evidence="3" key="1">
    <citation type="submission" date="2023-06" db="EMBL/GenBank/DDBJ databases">
        <title>Genomic of Agaribacillus aureum.</title>
        <authorList>
            <person name="Wang G."/>
        </authorList>
    </citation>
    <scope>NUCLEOTIDE SEQUENCE</scope>
    <source>
        <strain evidence="3">BMA12</strain>
    </source>
</reference>
<dbReference type="EMBL" id="JAUJEB010000001">
    <property type="protein sequence ID" value="MDN5210983.1"/>
    <property type="molecule type" value="Genomic_DNA"/>
</dbReference>
<sequence length="453" mass="52520">MLLEYFHFTRYIKPTWYFNLKPEAGKTPYWLDYDQLEENEKQIAIYDHSFDSKGAALLDASYQAWNRGIISHDQKKALSVDKLTEKPSLADNYRFVRKYFNPAWSIYILMIRLITFHNPFKELPAFFRGTKTGRTNLFAPFHKHEAYASYDARILKENPSVSIILPTLNRYKYLKDALLDLGNQTIPPYEIIVIDQTDNPDKAFYDQFPQLPLKLIFQDQKGQWLARNRAIQQSGGAYILMFDDDSRVDPDWTAEHLKTLEYFNADISAGVSLSTVGAAIPENYSFFRWADQFDSGNALIKRAVFEKVGLFDRQYDGQRMGDGEFGLRAYLSGFLSISNPYGKRIHLKVSSGGLRQMGSWDGFRPKKLLAPRPIPSVLFLFRKYFGKKLAIYSLLNSVPPSIMPYKFKRSKLMLLLGAFISIFIFPLVLFQVNKAWKLSSKMMFEGDKIEWLN</sequence>
<evidence type="ECO:0000313" key="4">
    <source>
        <dbReference type="Proteomes" id="UP001172083"/>
    </source>
</evidence>
<dbReference type="PANTHER" id="PTHR43685">
    <property type="entry name" value="GLYCOSYLTRANSFERASE"/>
    <property type="match status" value="1"/>
</dbReference>
<dbReference type="CDD" id="cd00761">
    <property type="entry name" value="Glyco_tranf_GTA_type"/>
    <property type="match status" value="1"/>
</dbReference>
<accession>A0ABT8KZV1</accession>
<evidence type="ECO:0000313" key="3">
    <source>
        <dbReference type="EMBL" id="MDN5210983.1"/>
    </source>
</evidence>
<keyword evidence="1" id="KW-0472">Membrane</keyword>
<keyword evidence="3" id="KW-0808">Transferase</keyword>
<comment type="caution">
    <text evidence="3">The sequence shown here is derived from an EMBL/GenBank/DDBJ whole genome shotgun (WGS) entry which is preliminary data.</text>
</comment>
<organism evidence="3 4">
    <name type="scientific">Agaribacillus aureus</name>
    <dbReference type="NCBI Taxonomy" id="3051825"/>
    <lineage>
        <taxon>Bacteria</taxon>
        <taxon>Pseudomonadati</taxon>
        <taxon>Bacteroidota</taxon>
        <taxon>Cytophagia</taxon>
        <taxon>Cytophagales</taxon>
        <taxon>Splendidivirgaceae</taxon>
        <taxon>Agaribacillus</taxon>
    </lineage>
</organism>
<evidence type="ECO:0000256" key="1">
    <source>
        <dbReference type="SAM" id="Phobius"/>
    </source>
</evidence>